<keyword evidence="2" id="KW-1185">Reference proteome</keyword>
<dbReference type="AlphaFoldDB" id="A0A1L7XYG2"/>
<evidence type="ECO:0000313" key="2">
    <source>
        <dbReference type="Proteomes" id="UP000184330"/>
    </source>
</evidence>
<name>A0A1L7XYG2_9HELO</name>
<evidence type="ECO:0000313" key="1">
    <source>
        <dbReference type="EMBL" id="CZR70111.1"/>
    </source>
</evidence>
<accession>A0A1L7XYG2</accession>
<dbReference type="OrthoDB" id="3832365at2759"/>
<organism evidence="1 2">
    <name type="scientific">Phialocephala subalpina</name>
    <dbReference type="NCBI Taxonomy" id="576137"/>
    <lineage>
        <taxon>Eukaryota</taxon>
        <taxon>Fungi</taxon>
        <taxon>Dikarya</taxon>
        <taxon>Ascomycota</taxon>
        <taxon>Pezizomycotina</taxon>
        <taxon>Leotiomycetes</taxon>
        <taxon>Helotiales</taxon>
        <taxon>Mollisiaceae</taxon>
        <taxon>Phialocephala</taxon>
        <taxon>Phialocephala fortinii species complex</taxon>
    </lineage>
</organism>
<proteinExistence type="predicted"/>
<sequence>MLASESFSGASIYQENKYEDRYKVTQESLNKNTSVGNPFKAKTPFNYTSGPISMTGYLHTTTGNFCIRVLLMGIYIGTFGDNECEIFDVDVDIFAATGNLRFDLREGNELWVDWKVELTWGGKFGEEVILVSA</sequence>
<gene>
    <name evidence="1" type="ORF">PAC_20012</name>
</gene>
<dbReference type="EMBL" id="FJOG01000095">
    <property type="protein sequence ID" value="CZR70111.1"/>
    <property type="molecule type" value="Genomic_DNA"/>
</dbReference>
<protein>
    <submittedName>
        <fullName evidence="1">Uncharacterized protein</fullName>
    </submittedName>
</protein>
<dbReference type="Proteomes" id="UP000184330">
    <property type="component" value="Unassembled WGS sequence"/>
</dbReference>
<reference evidence="1 2" key="1">
    <citation type="submission" date="2016-03" db="EMBL/GenBank/DDBJ databases">
        <authorList>
            <person name="Ploux O."/>
        </authorList>
    </citation>
    <scope>NUCLEOTIDE SEQUENCE [LARGE SCALE GENOMIC DNA]</scope>
    <source>
        <strain evidence="1 2">UAMH 11012</strain>
    </source>
</reference>
<dbReference type="STRING" id="576137.A0A1L7XYG2"/>